<sequence>MILAYGGSMANLWPLSLGLSIEYYDNRVLAFIGDHIGKTGKVDKNTFTRERGVYTRLFIQVDLNKSLLAMSSIKGRHYKVEYEGLHISCLGCGRYGYHAEVCREKKAVTLVEDEEKE</sequence>
<comment type="caution">
    <text evidence="1">The sequence shown here is derived from an EMBL/GenBank/DDBJ whole genome shotgun (WGS) entry which is preliminary data.</text>
</comment>
<proteinExistence type="predicted"/>
<name>A0A9D4X9U9_PEA</name>
<evidence type="ECO:0000313" key="2">
    <source>
        <dbReference type="Proteomes" id="UP001058974"/>
    </source>
</evidence>
<organism evidence="1 2">
    <name type="scientific">Pisum sativum</name>
    <name type="common">Garden pea</name>
    <name type="synonym">Lathyrus oleraceus</name>
    <dbReference type="NCBI Taxonomy" id="3888"/>
    <lineage>
        <taxon>Eukaryota</taxon>
        <taxon>Viridiplantae</taxon>
        <taxon>Streptophyta</taxon>
        <taxon>Embryophyta</taxon>
        <taxon>Tracheophyta</taxon>
        <taxon>Spermatophyta</taxon>
        <taxon>Magnoliopsida</taxon>
        <taxon>eudicotyledons</taxon>
        <taxon>Gunneridae</taxon>
        <taxon>Pentapetalae</taxon>
        <taxon>rosids</taxon>
        <taxon>fabids</taxon>
        <taxon>Fabales</taxon>
        <taxon>Fabaceae</taxon>
        <taxon>Papilionoideae</taxon>
        <taxon>50 kb inversion clade</taxon>
        <taxon>NPAAA clade</taxon>
        <taxon>Hologalegina</taxon>
        <taxon>IRL clade</taxon>
        <taxon>Fabeae</taxon>
        <taxon>Lathyrus</taxon>
    </lineage>
</organism>
<reference evidence="1 2" key="1">
    <citation type="journal article" date="2022" name="Nat. Genet.">
        <title>Improved pea reference genome and pan-genome highlight genomic features and evolutionary characteristics.</title>
        <authorList>
            <person name="Yang T."/>
            <person name="Liu R."/>
            <person name="Luo Y."/>
            <person name="Hu S."/>
            <person name="Wang D."/>
            <person name="Wang C."/>
            <person name="Pandey M.K."/>
            <person name="Ge S."/>
            <person name="Xu Q."/>
            <person name="Li N."/>
            <person name="Li G."/>
            <person name="Huang Y."/>
            <person name="Saxena R.K."/>
            <person name="Ji Y."/>
            <person name="Li M."/>
            <person name="Yan X."/>
            <person name="He Y."/>
            <person name="Liu Y."/>
            <person name="Wang X."/>
            <person name="Xiang C."/>
            <person name="Varshney R.K."/>
            <person name="Ding H."/>
            <person name="Gao S."/>
            <person name="Zong X."/>
        </authorList>
    </citation>
    <scope>NUCLEOTIDE SEQUENCE [LARGE SCALE GENOMIC DNA]</scope>
    <source>
        <strain evidence="1 2">cv. Zhongwan 6</strain>
    </source>
</reference>
<evidence type="ECO:0000313" key="1">
    <source>
        <dbReference type="EMBL" id="KAI5416463.1"/>
    </source>
</evidence>
<dbReference type="PANTHER" id="PTHR31286">
    <property type="entry name" value="GLYCINE-RICH CELL WALL STRUCTURAL PROTEIN 1.8-LIKE"/>
    <property type="match status" value="1"/>
</dbReference>
<protein>
    <recommendedName>
        <fullName evidence="3">CCHC-type domain-containing protein</fullName>
    </recommendedName>
</protein>
<dbReference type="AlphaFoldDB" id="A0A9D4X9U9"/>
<accession>A0A9D4X9U9</accession>
<dbReference type="PANTHER" id="PTHR31286:SF99">
    <property type="entry name" value="DUF4283 DOMAIN-CONTAINING PROTEIN"/>
    <property type="match status" value="1"/>
</dbReference>
<dbReference type="Gramene" id="Psat04G0150000-T1">
    <property type="protein sequence ID" value="KAI5416463.1"/>
    <property type="gene ID" value="KIW84_041500"/>
</dbReference>
<evidence type="ECO:0008006" key="3">
    <source>
        <dbReference type="Google" id="ProtNLM"/>
    </source>
</evidence>
<dbReference type="Proteomes" id="UP001058974">
    <property type="component" value="Chromosome 4"/>
</dbReference>
<dbReference type="InterPro" id="IPR040256">
    <property type="entry name" value="At4g02000-like"/>
</dbReference>
<dbReference type="EMBL" id="JAMSHJ010000004">
    <property type="protein sequence ID" value="KAI5416463.1"/>
    <property type="molecule type" value="Genomic_DNA"/>
</dbReference>
<gene>
    <name evidence="1" type="ORF">KIW84_041500</name>
</gene>
<keyword evidence="2" id="KW-1185">Reference proteome</keyword>